<evidence type="ECO:0000256" key="1">
    <source>
        <dbReference type="ARBA" id="ARBA00004651"/>
    </source>
</evidence>
<dbReference type="InterPro" id="IPR000160">
    <property type="entry name" value="GGDEF_dom"/>
</dbReference>
<dbReference type="EMBL" id="CP040396">
    <property type="protein sequence ID" value="QCT04662.1"/>
    <property type="molecule type" value="Genomic_DNA"/>
</dbReference>
<evidence type="ECO:0000256" key="2">
    <source>
        <dbReference type="ARBA" id="ARBA00022475"/>
    </source>
</evidence>
<dbReference type="CDD" id="cd01949">
    <property type="entry name" value="GGDEF"/>
    <property type="match status" value="1"/>
</dbReference>
<sequence>MVNILFINACVLVTFLYLTGLLSTRYAYNLEAPSLRVQLVSGIMFGMYGIILMHYSFPINNEVISDLRHLAIVIVAGYVGWLPSLISGVLITAGRIVLFGLSQVSIIAGAGMLVIAVLCALIALHTGKRLQKLLIMNLISIIVISIVLTINVHELLLEVVAIYLSISTAATLVIYALLEYSLASNRLFARMTLQAQTDHLTSLHNLRQFELLLNQHFRQARRSQEPLGVIALDIDHFKKINDTYGHAAGDVVLKQLSSLLKLHARPTDEVSRNGGEEFTVLVPRLASHEVTLLADKIRRAVEQHVFMLGDGTALKVTVSAGVAVYPDTLKCDDVQELLHQADEELYRAKQEGRNRVCTGSAQA</sequence>
<dbReference type="GO" id="GO:0071555">
    <property type="term" value="P:cell wall organization"/>
    <property type="evidence" value="ECO:0007669"/>
    <property type="project" value="InterPro"/>
</dbReference>
<reference evidence="8 9" key="1">
    <citation type="submission" date="2019-05" db="EMBL/GenBank/DDBJ databases">
        <authorList>
            <person name="Chen C."/>
        </authorList>
    </citation>
    <scope>NUCLEOTIDE SEQUENCE [LARGE SCALE GENOMIC DNA]</scope>
    <source>
        <strain evidence="8 9">HB172198</strain>
    </source>
</reference>
<evidence type="ECO:0000256" key="4">
    <source>
        <dbReference type="ARBA" id="ARBA00022989"/>
    </source>
</evidence>
<name>A0A4P8XPA4_9BACL</name>
<keyword evidence="5 6" id="KW-0472">Membrane</keyword>
<dbReference type="OrthoDB" id="9759607at2"/>
<dbReference type="Gene3D" id="3.30.70.270">
    <property type="match status" value="1"/>
</dbReference>
<protein>
    <submittedName>
        <fullName evidence="8">Diguanylate cyclase</fullName>
    </submittedName>
</protein>
<dbReference type="GO" id="GO:0052621">
    <property type="term" value="F:diguanylate cyclase activity"/>
    <property type="evidence" value="ECO:0007669"/>
    <property type="project" value="TreeGrafter"/>
</dbReference>
<keyword evidence="2" id="KW-1003">Cell membrane</keyword>
<evidence type="ECO:0000256" key="6">
    <source>
        <dbReference type="SAM" id="Phobius"/>
    </source>
</evidence>
<dbReference type="GO" id="GO:0043709">
    <property type="term" value="P:cell adhesion involved in single-species biofilm formation"/>
    <property type="evidence" value="ECO:0007669"/>
    <property type="project" value="TreeGrafter"/>
</dbReference>
<comment type="subcellular location">
    <subcellularLocation>
        <location evidence="1">Cell membrane</location>
        <topology evidence="1">Multi-pass membrane protein</topology>
    </subcellularLocation>
</comment>
<feature type="transmembrane region" description="Helical" evidence="6">
    <location>
        <begin position="159"/>
        <end position="178"/>
    </location>
</feature>
<dbReference type="GO" id="GO:0005886">
    <property type="term" value="C:plasma membrane"/>
    <property type="evidence" value="ECO:0007669"/>
    <property type="project" value="UniProtKB-SubCell"/>
</dbReference>
<dbReference type="NCBIfam" id="TIGR00254">
    <property type="entry name" value="GGDEF"/>
    <property type="match status" value="1"/>
</dbReference>
<keyword evidence="4 6" id="KW-1133">Transmembrane helix</keyword>
<feature type="transmembrane region" description="Helical" evidence="6">
    <location>
        <begin position="37"/>
        <end position="57"/>
    </location>
</feature>
<dbReference type="GO" id="GO:1902201">
    <property type="term" value="P:negative regulation of bacterial-type flagellum-dependent cell motility"/>
    <property type="evidence" value="ECO:0007669"/>
    <property type="project" value="TreeGrafter"/>
</dbReference>
<accession>A0A4P8XPA4</accession>
<keyword evidence="9" id="KW-1185">Reference proteome</keyword>
<organism evidence="8 9">
    <name type="scientific">Paenibacillus algicola</name>
    <dbReference type="NCBI Taxonomy" id="2565926"/>
    <lineage>
        <taxon>Bacteria</taxon>
        <taxon>Bacillati</taxon>
        <taxon>Bacillota</taxon>
        <taxon>Bacilli</taxon>
        <taxon>Bacillales</taxon>
        <taxon>Paenibacillaceae</taxon>
        <taxon>Paenibacillus</taxon>
    </lineage>
</organism>
<evidence type="ECO:0000313" key="9">
    <source>
        <dbReference type="Proteomes" id="UP000300879"/>
    </source>
</evidence>
<dbReference type="Proteomes" id="UP000300879">
    <property type="component" value="Chromosome"/>
</dbReference>
<feature type="domain" description="GGDEF" evidence="7">
    <location>
        <begin position="225"/>
        <end position="361"/>
    </location>
</feature>
<dbReference type="PANTHER" id="PTHR45138">
    <property type="entry name" value="REGULATORY COMPONENTS OF SENSORY TRANSDUCTION SYSTEM"/>
    <property type="match status" value="1"/>
</dbReference>
<dbReference type="PROSITE" id="PS50887">
    <property type="entry name" value="GGDEF"/>
    <property type="match status" value="1"/>
</dbReference>
<dbReference type="InterPro" id="IPR011620">
    <property type="entry name" value="Sig_transdc_His_kinase_LytS_TM"/>
</dbReference>
<dbReference type="PANTHER" id="PTHR45138:SF9">
    <property type="entry name" value="DIGUANYLATE CYCLASE DGCM-RELATED"/>
    <property type="match status" value="1"/>
</dbReference>
<evidence type="ECO:0000256" key="3">
    <source>
        <dbReference type="ARBA" id="ARBA00022692"/>
    </source>
</evidence>
<dbReference type="InterPro" id="IPR050469">
    <property type="entry name" value="Diguanylate_Cyclase"/>
</dbReference>
<dbReference type="InterPro" id="IPR029787">
    <property type="entry name" value="Nucleotide_cyclase"/>
</dbReference>
<dbReference type="AlphaFoldDB" id="A0A4P8XPA4"/>
<dbReference type="InterPro" id="IPR043128">
    <property type="entry name" value="Rev_trsase/Diguanyl_cyclase"/>
</dbReference>
<keyword evidence="3 6" id="KW-0812">Transmembrane</keyword>
<feature type="transmembrane region" description="Helical" evidence="6">
    <location>
        <begin position="97"/>
        <end position="122"/>
    </location>
</feature>
<dbReference type="SMART" id="SM00267">
    <property type="entry name" value="GGDEF"/>
    <property type="match status" value="1"/>
</dbReference>
<dbReference type="FunFam" id="3.30.70.270:FF:000001">
    <property type="entry name" value="Diguanylate cyclase domain protein"/>
    <property type="match status" value="1"/>
</dbReference>
<evidence type="ECO:0000256" key="5">
    <source>
        <dbReference type="ARBA" id="ARBA00023136"/>
    </source>
</evidence>
<evidence type="ECO:0000313" key="8">
    <source>
        <dbReference type="EMBL" id="QCT04662.1"/>
    </source>
</evidence>
<dbReference type="RefSeq" id="WP_138227338.1">
    <property type="nucleotide sequence ID" value="NZ_CP040396.1"/>
</dbReference>
<dbReference type="Pfam" id="PF07694">
    <property type="entry name" value="5TM-5TMR_LYT"/>
    <property type="match status" value="1"/>
</dbReference>
<dbReference type="GO" id="GO:0000155">
    <property type="term" value="F:phosphorelay sensor kinase activity"/>
    <property type="evidence" value="ECO:0007669"/>
    <property type="project" value="InterPro"/>
</dbReference>
<dbReference type="Pfam" id="PF00990">
    <property type="entry name" value="GGDEF"/>
    <property type="match status" value="1"/>
</dbReference>
<feature type="transmembrane region" description="Helical" evidence="6">
    <location>
        <begin position="134"/>
        <end position="153"/>
    </location>
</feature>
<feature type="transmembrane region" description="Helical" evidence="6">
    <location>
        <begin position="69"/>
        <end position="91"/>
    </location>
</feature>
<dbReference type="KEGG" id="palo:E6C60_3957"/>
<proteinExistence type="predicted"/>
<evidence type="ECO:0000259" key="7">
    <source>
        <dbReference type="PROSITE" id="PS50887"/>
    </source>
</evidence>
<gene>
    <name evidence="8" type="ORF">E6C60_3957</name>
</gene>
<dbReference type="SUPFAM" id="SSF55073">
    <property type="entry name" value="Nucleotide cyclase"/>
    <property type="match status" value="1"/>
</dbReference>